<keyword evidence="1" id="KW-0472">Membrane</keyword>
<keyword evidence="3" id="KW-1185">Reference proteome</keyword>
<accession>A0A9Q1L6Y2</accession>
<proteinExistence type="predicted"/>
<keyword evidence="1" id="KW-0812">Transmembrane</keyword>
<feature type="transmembrane region" description="Helical" evidence="1">
    <location>
        <begin position="53"/>
        <end position="79"/>
    </location>
</feature>
<gene>
    <name evidence="2" type="ORF">K7X08_030506</name>
</gene>
<dbReference type="EMBL" id="JAJAGQ010000022">
    <property type="protein sequence ID" value="KAJ8528862.1"/>
    <property type="molecule type" value="Genomic_DNA"/>
</dbReference>
<reference evidence="3" key="1">
    <citation type="journal article" date="2023" name="Proc. Natl. Acad. Sci. U.S.A.">
        <title>Genomic and structural basis for evolution of tropane alkaloid biosynthesis.</title>
        <authorList>
            <person name="Wanga Y.-J."/>
            <person name="Taina T."/>
            <person name="Yua J.-Y."/>
            <person name="Lia J."/>
            <person name="Xua B."/>
            <person name="Chenc J."/>
            <person name="D'Auriad J.C."/>
            <person name="Huanga J.-P."/>
            <person name="Huanga S.-X."/>
        </authorList>
    </citation>
    <scope>NUCLEOTIDE SEQUENCE [LARGE SCALE GENOMIC DNA]</scope>
    <source>
        <strain evidence="3">cv. KIB-2019</strain>
    </source>
</reference>
<organism evidence="2 3">
    <name type="scientific">Anisodus acutangulus</name>
    <dbReference type="NCBI Taxonomy" id="402998"/>
    <lineage>
        <taxon>Eukaryota</taxon>
        <taxon>Viridiplantae</taxon>
        <taxon>Streptophyta</taxon>
        <taxon>Embryophyta</taxon>
        <taxon>Tracheophyta</taxon>
        <taxon>Spermatophyta</taxon>
        <taxon>Magnoliopsida</taxon>
        <taxon>eudicotyledons</taxon>
        <taxon>Gunneridae</taxon>
        <taxon>Pentapetalae</taxon>
        <taxon>asterids</taxon>
        <taxon>lamiids</taxon>
        <taxon>Solanales</taxon>
        <taxon>Solanaceae</taxon>
        <taxon>Solanoideae</taxon>
        <taxon>Hyoscyameae</taxon>
        <taxon>Anisodus</taxon>
    </lineage>
</organism>
<sequence length="118" mass="13415">MSFWSNLNDGSLMLTIVVESIFLNFGPTLLLLCKLVTSSDILSRVSSGSLRTYFGFLKAGLSSSLFPSFLEVVALVLMLELSKSIWHQILFIVYAELDYVSTAFSQEFCREGLFYWRF</sequence>
<feature type="transmembrane region" description="Helical" evidence="1">
    <location>
        <begin position="12"/>
        <end position="32"/>
    </location>
</feature>
<dbReference type="Proteomes" id="UP001152561">
    <property type="component" value="Unassembled WGS sequence"/>
</dbReference>
<name>A0A9Q1L6Y2_9SOLA</name>
<evidence type="ECO:0000256" key="1">
    <source>
        <dbReference type="SAM" id="Phobius"/>
    </source>
</evidence>
<comment type="caution">
    <text evidence="2">The sequence shown here is derived from an EMBL/GenBank/DDBJ whole genome shotgun (WGS) entry which is preliminary data.</text>
</comment>
<evidence type="ECO:0000313" key="2">
    <source>
        <dbReference type="EMBL" id="KAJ8528862.1"/>
    </source>
</evidence>
<dbReference type="AlphaFoldDB" id="A0A9Q1L6Y2"/>
<keyword evidence="1" id="KW-1133">Transmembrane helix</keyword>
<protein>
    <submittedName>
        <fullName evidence="2">Uncharacterized protein</fullName>
    </submittedName>
</protein>
<evidence type="ECO:0000313" key="3">
    <source>
        <dbReference type="Proteomes" id="UP001152561"/>
    </source>
</evidence>